<feature type="domain" description="HNH nuclease" evidence="1">
    <location>
        <begin position="158"/>
        <end position="217"/>
    </location>
</feature>
<protein>
    <submittedName>
        <fullName evidence="2">HNH endonuclease</fullName>
    </submittedName>
</protein>
<dbReference type="Proteomes" id="UP000479335">
    <property type="component" value="Unassembled WGS sequence"/>
</dbReference>
<keyword evidence="2" id="KW-0255">Endonuclease</keyword>
<sequence>MFTGDTGSQYGYADEEEVDAQGVRSYSYTGEGQVGDMELVRGNRAILDHSNDGRALHLFQSLGKGKGQRYVGEFVYAGHKFMPGLDRNGNSRRLIVFRLVGVADAHAIEDAVGEEEGVHTAISMTLVDARRMALAAAAGGAMPTKDSAARTLYVRSKAVRDYVLMRAAGRCESCDQPAPFIRKNGTPYLEPHHTTRVSDGGPDHPRFVGAVCPACHRELHFGVGGEAKNAALQKRLRDLERD</sequence>
<dbReference type="CDD" id="cd00085">
    <property type="entry name" value="HNHc"/>
    <property type="match status" value="1"/>
</dbReference>
<comment type="caution">
    <text evidence="2">The sequence shown here is derived from an EMBL/GenBank/DDBJ whole genome shotgun (WGS) entry which is preliminary data.</text>
</comment>
<dbReference type="EMBL" id="WWCN01000016">
    <property type="protein sequence ID" value="MYM25494.1"/>
    <property type="molecule type" value="Genomic_DNA"/>
</dbReference>
<name>A0A6L8KI55_9BURK</name>
<evidence type="ECO:0000313" key="2">
    <source>
        <dbReference type="EMBL" id="MYM25494.1"/>
    </source>
</evidence>
<dbReference type="InterPro" id="IPR058712">
    <property type="entry name" value="SRA_ScoMcrA"/>
</dbReference>
<accession>A0A6L8KI55</accession>
<proteinExistence type="predicted"/>
<gene>
    <name evidence="2" type="ORF">GTP46_22955</name>
</gene>
<keyword evidence="3" id="KW-1185">Reference proteome</keyword>
<evidence type="ECO:0000259" key="1">
    <source>
        <dbReference type="SMART" id="SM00507"/>
    </source>
</evidence>
<dbReference type="SMART" id="SM00507">
    <property type="entry name" value="HNHc"/>
    <property type="match status" value="1"/>
</dbReference>
<dbReference type="Pfam" id="PF26348">
    <property type="entry name" value="SRA_ScoMcrA"/>
    <property type="match status" value="1"/>
</dbReference>
<dbReference type="AlphaFoldDB" id="A0A6L8KI55"/>
<keyword evidence="2" id="KW-0540">Nuclease</keyword>
<organism evidence="2 3">
    <name type="scientific">Duganella flavida</name>
    <dbReference type="NCBI Taxonomy" id="2692175"/>
    <lineage>
        <taxon>Bacteria</taxon>
        <taxon>Pseudomonadati</taxon>
        <taxon>Pseudomonadota</taxon>
        <taxon>Betaproteobacteria</taxon>
        <taxon>Burkholderiales</taxon>
        <taxon>Oxalobacteraceae</taxon>
        <taxon>Telluria group</taxon>
        <taxon>Duganella</taxon>
    </lineage>
</organism>
<dbReference type="GO" id="GO:0004519">
    <property type="term" value="F:endonuclease activity"/>
    <property type="evidence" value="ECO:0007669"/>
    <property type="project" value="UniProtKB-KW"/>
</dbReference>
<reference evidence="2 3" key="1">
    <citation type="submission" date="2019-12" db="EMBL/GenBank/DDBJ databases">
        <title>Novel species isolated from a subtropical stream in China.</title>
        <authorList>
            <person name="Lu H."/>
        </authorList>
    </citation>
    <scope>NUCLEOTIDE SEQUENCE [LARGE SCALE GENOMIC DNA]</scope>
    <source>
        <strain evidence="2 3">FT135W</strain>
    </source>
</reference>
<evidence type="ECO:0000313" key="3">
    <source>
        <dbReference type="Proteomes" id="UP000479335"/>
    </source>
</evidence>
<keyword evidence="2" id="KW-0378">Hydrolase</keyword>
<dbReference type="InterPro" id="IPR003615">
    <property type="entry name" value="HNH_nuc"/>
</dbReference>